<sequence length="44" mass="4861">MATATVDNSFTVSSWPLGQTVGAFAWDIGRRSSKVEPQDLQRYS</sequence>
<evidence type="ECO:0000313" key="1">
    <source>
        <dbReference type="EMBL" id="SFF02414.1"/>
    </source>
</evidence>
<dbReference type="Proteomes" id="UP000199323">
    <property type="component" value="Unassembled WGS sequence"/>
</dbReference>
<dbReference type="STRING" id="380248.SAMN05216251_107259"/>
<protein>
    <submittedName>
        <fullName evidence="1">Uncharacterized protein</fullName>
    </submittedName>
</protein>
<proteinExistence type="predicted"/>
<name>A0A1I2FAC7_9ACTN</name>
<evidence type="ECO:0000313" key="2">
    <source>
        <dbReference type="Proteomes" id="UP000199323"/>
    </source>
</evidence>
<organism evidence="1 2">
    <name type="scientific">Actinacidiphila alni</name>
    <dbReference type="NCBI Taxonomy" id="380248"/>
    <lineage>
        <taxon>Bacteria</taxon>
        <taxon>Bacillati</taxon>
        <taxon>Actinomycetota</taxon>
        <taxon>Actinomycetes</taxon>
        <taxon>Kitasatosporales</taxon>
        <taxon>Streptomycetaceae</taxon>
        <taxon>Actinacidiphila</taxon>
    </lineage>
</organism>
<dbReference type="AlphaFoldDB" id="A0A1I2FAC7"/>
<gene>
    <name evidence="1" type="ORF">SAMN05216251_107259</name>
</gene>
<reference evidence="1 2" key="1">
    <citation type="submission" date="2016-10" db="EMBL/GenBank/DDBJ databases">
        <authorList>
            <person name="de Groot N.N."/>
        </authorList>
    </citation>
    <scope>NUCLEOTIDE SEQUENCE [LARGE SCALE GENOMIC DNA]</scope>
    <source>
        <strain evidence="1 2">CGMCC 4.3510</strain>
    </source>
</reference>
<accession>A0A1I2FAC7</accession>
<dbReference type="EMBL" id="FONG01000007">
    <property type="protein sequence ID" value="SFF02414.1"/>
    <property type="molecule type" value="Genomic_DNA"/>
</dbReference>
<keyword evidence="2" id="KW-1185">Reference proteome</keyword>